<dbReference type="InterPro" id="IPR050392">
    <property type="entry name" value="Collagen/C1q_domain"/>
</dbReference>
<dbReference type="OMA" id="WAMLICL"/>
<dbReference type="InterPro" id="IPR008983">
    <property type="entry name" value="Tumour_necrosis_fac-like_dom"/>
</dbReference>
<proteinExistence type="predicted"/>
<organism evidence="7 8">
    <name type="scientific">Salvator merianae</name>
    <name type="common">Argentine black and white tegu</name>
    <name type="synonym">Tupinambis merianae</name>
    <dbReference type="NCBI Taxonomy" id="96440"/>
    <lineage>
        <taxon>Eukaryota</taxon>
        <taxon>Metazoa</taxon>
        <taxon>Chordata</taxon>
        <taxon>Craniata</taxon>
        <taxon>Vertebrata</taxon>
        <taxon>Euteleostomi</taxon>
        <taxon>Lepidosauria</taxon>
        <taxon>Squamata</taxon>
        <taxon>Bifurcata</taxon>
        <taxon>Unidentata</taxon>
        <taxon>Episquamata</taxon>
        <taxon>Laterata</taxon>
        <taxon>Teiioidea</taxon>
        <taxon>Teiidae</taxon>
        <taxon>Salvator</taxon>
    </lineage>
</organism>
<dbReference type="GO" id="GO:0005576">
    <property type="term" value="C:extracellular region"/>
    <property type="evidence" value="ECO:0007669"/>
    <property type="project" value="UniProtKB-SubCell"/>
</dbReference>
<keyword evidence="8" id="KW-1185">Reference proteome</keyword>
<evidence type="ECO:0000256" key="2">
    <source>
        <dbReference type="ARBA" id="ARBA00022525"/>
    </source>
</evidence>
<keyword evidence="2" id="KW-0964">Secreted</keyword>
<evidence type="ECO:0000256" key="3">
    <source>
        <dbReference type="ARBA" id="ARBA00022729"/>
    </source>
</evidence>
<dbReference type="GO" id="GO:0098978">
    <property type="term" value="C:glutamatergic synapse"/>
    <property type="evidence" value="ECO:0007669"/>
    <property type="project" value="Ensembl"/>
</dbReference>
<dbReference type="InterPro" id="IPR008160">
    <property type="entry name" value="Collagen"/>
</dbReference>
<accession>A0A8D0BRI3</accession>
<name>A0A8D0BRI3_SALMN</name>
<protein>
    <submittedName>
        <fullName evidence="7">Complement C1q B chain</fullName>
    </submittedName>
</protein>
<dbReference type="AlphaFoldDB" id="A0A8D0BRI3"/>
<dbReference type="GO" id="GO:0098883">
    <property type="term" value="P:synapse pruning"/>
    <property type="evidence" value="ECO:0007669"/>
    <property type="project" value="Ensembl"/>
</dbReference>
<dbReference type="GO" id="GO:0098890">
    <property type="term" value="C:extrinsic component of postsynaptic membrane"/>
    <property type="evidence" value="ECO:0007669"/>
    <property type="project" value="Ensembl"/>
</dbReference>
<dbReference type="GO" id="GO:0048839">
    <property type="term" value="P:inner ear development"/>
    <property type="evidence" value="ECO:0007669"/>
    <property type="project" value="Ensembl"/>
</dbReference>
<dbReference type="PRINTS" id="PR00007">
    <property type="entry name" value="COMPLEMNTC1Q"/>
</dbReference>
<dbReference type="Ensembl" id="ENSSMRT00000013049.1">
    <property type="protein sequence ID" value="ENSSMRP00000011208.1"/>
    <property type="gene ID" value="ENSSMRG00000008818.1"/>
</dbReference>
<dbReference type="Pfam" id="PF00386">
    <property type="entry name" value="C1q"/>
    <property type="match status" value="1"/>
</dbReference>
<dbReference type="GO" id="GO:0042802">
    <property type="term" value="F:identical protein binding"/>
    <property type="evidence" value="ECO:0007669"/>
    <property type="project" value="Ensembl"/>
</dbReference>
<dbReference type="PROSITE" id="PS50871">
    <property type="entry name" value="C1Q"/>
    <property type="match status" value="1"/>
</dbReference>
<feature type="compositionally biased region" description="Basic and acidic residues" evidence="5">
    <location>
        <begin position="161"/>
        <end position="170"/>
    </location>
</feature>
<keyword evidence="4" id="KW-0176">Collagen</keyword>
<dbReference type="Gene3D" id="2.60.120.40">
    <property type="match status" value="1"/>
</dbReference>
<feature type="compositionally biased region" description="Low complexity" evidence="5">
    <location>
        <begin position="122"/>
        <end position="143"/>
    </location>
</feature>
<comment type="subcellular location">
    <subcellularLocation>
        <location evidence="1">Secreted</location>
    </subcellularLocation>
</comment>
<dbReference type="InterPro" id="IPR001073">
    <property type="entry name" value="C1q_dom"/>
</dbReference>
<reference evidence="7" key="1">
    <citation type="submission" date="2025-08" db="UniProtKB">
        <authorList>
            <consortium name="Ensembl"/>
        </authorList>
    </citation>
    <scope>IDENTIFICATION</scope>
</reference>
<dbReference type="SUPFAM" id="SSF49842">
    <property type="entry name" value="TNF-like"/>
    <property type="match status" value="1"/>
</dbReference>
<evidence type="ECO:0000256" key="5">
    <source>
        <dbReference type="SAM" id="MobiDB-lite"/>
    </source>
</evidence>
<dbReference type="Proteomes" id="UP000694421">
    <property type="component" value="Unplaced"/>
</dbReference>
<evidence type="ECO:0000256" key="1">
    <source>
        <dbReference type="ARBA" id="ARBA00004613"/>
    </source>
</evidence>
<evidence type="ECO:0000313" key="7">
    <source>
        <dbReference type="Ensembl" id="ENSSMRP00000011208.1"/>
    </source>
</evidence>
<dbReference type="GeneTree" id="ENSGT00940000161091"/>
<evidence type="ECO:0000256" key="4">
    <source>
        <dbReference type="ARBA" id="ARBA00023119"/>
    </source>
</evidence>
<evidence type="ECO:0000313" key="8">
    <source>
        <dbReference type="Proteomes" id="UP000694421"/>
    </source>
</evidence>
<dbReference type="PANTHER" id="PTHR15427:SF18">
    <property type="entry name" value="COMPLEMENT C1Q SUBCOMPONENT SUBUNIT B"/>
    <property type="match status" value="1"/>
</dbReference>
<feature type="compositionally biased region" description="Pro residues" evidence="5">
    <location>
        <begin position="144"/>
        <end position="159"/>
    </location>
</feature>
<sequence length="305" mass="32631">MLQFVLEMGGGSCCLTHRHVCGFKLGERYPWPAIAFSRGPELIPPLCSKDLLQMASRMLSSMKVAWVLLMVLQDIWLVGASSCTGPALIPGTPGMPGAPGPNGQDGRNGEKGDKGLPGRVEGYGSSGEIGEPGEPGFPGKVGPKGPPGSKGPPGPPGPHGPKGDSGDYKSHLKSAFSATRGTSMTPRRGQPIRFDRVITNINNHYESRYGRFTCKIPGIYYFTYHATSRGNLCVQVKKGQGIRGEKVVTFCDYVSNTFQVTTGGVVLHMAQEESVWLEPTEKNSLIGGMEGADSIFSGFLLFPER</sequence>
<dbReference type="SMART" id="SM00110">
    <property type="entry name" value="C1Q"/>
    <property type="match status" value="1"/>
</dbReference>
<reference evidence="7" key="2">
    <citation type="submission" date="2025-09" db="UniProtKB">
        <authorList>
            <consortium name="Ensembl"/>
        </authorList>
    </citation>
    <scope>IDENTIFICATION</scope>
</reference>
<feature type="region of interest" description="Disordered" evidence="5">
    <location>
        <begin position="89"/>
        <end position="170"/>
    </location>
</feature>
<feature type="compositionally biased region" description="Basic and acidic residues" evidence="5">
    <location>
        <begin position="107"/>
        <end position="116"/>
    </location>
</feature>
<keyword evidence="3" id="KW-0732">Signal</keyword>
<dbReference type="PANTHER" id="PTHR15427">
    <property type="entry name" value="EMILIN ELASTIN MICROFIBRIL INTERFACE-LOCATED PROTEIN ELASTIN MICROFIBRIL INTERFACER"/>
    <property type="match status" value="1"/>
</dbReference>
<dbReference type="Pfam" id="PF01391">
    <property type="entry name" value="Collagen"/>
    <property type="match status" value="1"/>
</dbReference>
<dbReference type="GO" id="GO:0098888">
    <property type="term" value="C:extrinsic component of presynaptic membrane"/>
    <property type="evidence" value="ECO:0007669"/>
    <property type="project" value="Ensembl"/>
</dbReference>
<feature type="domain" description="C1q" evidence="6">
    <location>
        <begin position="169"/>
        <end position="305"/>
    </location>
</feature>
<evidence type="ECO:0000259" key="6">
    <source>
        <dbReference type="PROSITE" id="PS50871"/>
    </source>
</evidence>
<dbReference type="GO" id="GO:0005581">
    <property type="term" value="C:collagen trimer"/>
    <property type="evidence" value="ECO:0007669"/>
    <property type="project" value="UniProtKB-KW"/>
</dbReference>
<dbReference type="FunFam" id="2.60.120.40:FF:000001">
    <property type="entry name" value="Complement C1q B chain"/>
    <property type="match status" value="1"/>
</dbReference>